<name>A0A0A0Q0H7_9CAUD</name>
<dbReference type="RefSeq" id="YP_009211462.1">
    <property type="nucleotide sequence ID" value="NC_028940.1"/>
</dbReference>
<dbReference type="Gene3D" id="3.40.50.300">
    <property type="entry name" value="P-loop containing nucleotide triphosphate hydrolases"/>
    <property type="match status" value="1"/>
</dbReference>
<accession>A0A0A0Q0H7</accession>
<sequence>MAYIIIVDGPDNAGKTTFIQDICELGNQYQVIDFPKRTDDGRFDIKSRNEVACFETMLEYLDPKKVHILDRGYISNWVYGKLRNEEVNRYEDDFNRLRDNNHVLPIILTRNEISVDFKDDLISLDSTKFNKVIELFNEFAEENDVKVRQMLNHDTKNDLKSTNASERDRLITEIIKWSQKYLNRSK</sequence>
<dbReference type="EMBL" id="KF835987">
    <property type="protein sequence ID" value="AHY25003.1"/>
    <property type="molecule type" value="Genomic_DNA"/>
</dbReference>
<dbReference type="GeneID" id="26637934"/>
<proteinExistence type="predicted"/>
<evidence type="ECO:0008006" key="3">
    <source>
        <dbReference type="Google" id="ProtNLM"/>
    </source>
</evidence>
<dbReference type="SUPFAM" id="SSF52540">
    <property type="entry name" value="P-loop containing nucleoside triphosphate hydrolases"/>
    <property type="match status" value="1"/>
</dbReference>
<reference evidence="1 2" key="1">
    <citation type="journal article" date="2015" name="Plant Pathol. J.">
        <title>Isolation and Genomic Characterization of the T4-Like Bacteriophage PM2 Infecting Pectobacterium carotovorum subsp. carotovorum.</title>
        <authorList>
            <person name="Lim J.A."/>
            <person name="Lee D.H."/>
            <person name="Heu S."/>
        </authorList>
    </citation>
    <scope>NUCLEOTIDE SEQUENCE [LARGE SCALE GENOMIC DNA]</scope>
</reference>
<dbReference type="KEGG" id="vg:26637934"/>
<keyword evidence="2" id="KW-1185">Reference proteome</keyword>
<evidence type="ECO:0000313" key="1">
    <source>
        <dbReference type="EMBL" id="AHY25003.1"/>
    </source>
</evidence>
<dbReference type="InterPro" id="IPR027417">
    <property type="entry name" value="P-loop_NTPase"/>
</dbReference>
<gene>
    <name evidence="1" type="ORF">PM2_041</name>
</gene>
<organism evidence="1 2">
    <name type="scientific">Pectobacterium bacteriophage PM2</name>
    <dbReference type="NCBI Taxonomy" id="1429794"/>
    <lineage>
        <taxon>Viruses</taxon>
        <taxon>Duplodnaviria</taxon>
        <taxon>Heunggongvirae</taxon>
        <taxon>Uroviricota</taxon>
        <taxon>Caudoviricetes</taxon>
        <taxon>Pantevenvirales</taxon>
        <taxon>Straboviridae</taxon>
        <taxon>Tevenvirinae</taxon>
        <taxon>Mosugukvirus</taxon>
        <taxon>Mosugukvirus pm2</taxon>
    </lineage>
</organism>
<evidence type="ECO:0000313" key="2">
    <source>
        <dbReference type="Proteomes" id="UP000030739"/>
    </source>
</evidence>
<protein>
    <recommendedName>
        <fullName evidence="3">Thymidylate kinase</fullName>
    </recommendedName>
</protein>
<dbReference type="Proteomes" id="UP000030739">
    <property type="component" value="Segment"/>
</dbReference>
<dbReference type="OrthoDB" id="12783at10239"/>